<dbReference type="InterPro" id="IPR001209">
    <property type="entry name" value="Ribosomal_uS14"/>
</dbReference>
<dbReference type="HAMAP" id="MF_00537">
    <property type="entry name" value="Ribosomal_uS14_1"/>
    <property type="match status" value="1"/>
</dbReference>
<dbReference type="NCBIfam" id="NF006477">
    <property type="entry name" value="PRK08881.1"/>
    <property type="match status" value="1"/>
</dbReference>
<sequence>MAKKSVRNRNAKRQKLVNRLRAKRDKLREDVSNINLSDKERWEAMSKLQDLPRDSSPSRRRNRCKLCGRPRAYNRLTGLCRLHMRKATINGMVPGMHKASW</sequence>
<dbReference type="Proteomes" id="UP000254720">
    <property type="component" value="Unassembled WGS sequence"/>
</dbReference>
<proteinExistence type="inferred from homology"/>
<gene>
    <name evidence="7" type="primary">rpsN</name>
    <name evidence="9" type="ORF">C8D86_10487</name>
</gene>
<dbReference type="GO" id="GO:0005737">
    <property type="term" value="C:cytoplasm"/>
    <property type="evidence" value="ECO:0007669"/>
    <property type="project" value="UniProtKB-ARBA"/>
</dbReference>
<evidence type="ECO:0000256" key="2">
    <source>
        <dbReference type="ARBA" id="ARBA00009083"/>
    </source>
</evidence>
<dbReference type="SUPFAM" id="SSF57716">
    <property type="entry name" value="Glucocorticoid receptor-like (DNA-binding domain)"/>
    <property type="match status" value="1"/>
</dbReference>
<evidence type="ECO:0000256" key="6">
    <source>
        <dbReference type="ARBA" id="ARBA00047110"/>
    </source>
</evidence>
<reference evidence="9 10" key="1">
    <citation type="submission" date="2018-07" db="EMBL/GenBank/DDBJ databases">
        <title>Genomic Encyclopedia of Type Strains, Phase IV (KMG-IV): sequencing the most valuable type-strain genomes for metagenomic binning, comparative biology and taxonomic classification.</title>
        <authorList>
            <person name="Goeker M."/>
        </authorList>
    </citation>
    <scope>NUCLEOTIDE SEQUENCE [LARGE SCALE GENOMIC DNA]</scope>
    <source>
        <strain evidence="9 10">DSM 16500</strain>
    </source>
</reference>
<comment type="similarity">
    <text evidence="2 7">Belongs to the universal ribosomal protein uS14 family.</text>
</comment>
<evidence type="ECO:0000256" key="3">
    <source>
        <dbReference type="ARBA" id="ARBA00022980"/>
    </source>
</evidence>
<keyword evidence="3 7" id="KW-0689">Ribosomal protein</keyword>
<dbReference type="InterPro" id="IPR023036">
    <property type="entry name" value="Ribosomal_uS14_bac/plastid"/>
</dbReference>
<dbReference type="OrthoDB" id="9810484at2"/>
<dbReference type="PANTHER" id="PTHR19836">
    <property type="entry name" value="30S RIBOSOMAL PROTEIN S14"/>
    <property type="match status" value="1"/>
</dbReference>
<evidence type="ECO:0000256" key="5">
    <source>
        <dbReference type="ARBA" id="ARBA00035167"/>
    </source>
</evidence>
<dbReference type="GO" id="GO:0006412">
    <property type="term" value="P:translation"/>
    <property type="evidence" value="ECO:0007669"/>
    <property type="project" value="UniProtKB-UniRule"/>
</dbReference>
<keyword evidence="10" id="KW-1185">Reference proteome</keyword>
<organism evidence="9 10">
    <name type="scientific">Aquicella lusitana</name>
    <dbReference type="NCBI Taxonomy" id="254246"/>
    <lineage>
        <taxon>Bacteria</taxon>
        <taxon>Pseudomonadati</taxon>
        <taxon>Pseudomonadota</taxon>
        <taxon>Gammaproteobacteria</taxon>
        <taxon>Legionellales</taxon>
        <taxon>Coxiellaceae</taxon>
        <taxon>Aquicella</taxon>
    </lineage>
</organism>
<dbReference type="AlphaFoldDB" id="A0A370GWK2"/>
<keyword evidence="4 7" id="KW-0687">Ribonucleoprotein</keyword>
<evidence type="ECO:0000313" key="9">
    <source>
        <dbReference type="EMBL" id="RDI46964.1"/>
    </source>
</evidence>
<dbReference type="GO" id="GO:0019843">
    <property type="term" value="F:rRNA binding"/>
    <property type="evidence" value="ECO:0007669"/>
    <property type="project" value="UniProtKB-UniRule"/>
</dbReference>
<accession>A0A370GWK2</accession>
<dbReference type="GO" id="GO:0015935">
    <property type="term" value="C:small ribosomal subunit"/>
    <property type="evidence" value="ECO:0007669"/>
    <property type="project" value="TreeGrafter"/>
</dbReference>
<dbReference type="GO" id="GO:0003735">
    <property type="term" value="F:structural constituent of ribosome"/>
    <property type="evidence" value="ECO:0007669"/>
    <property type="project" value="InterPro"/>
</dbReference>
<keyword evidence="7" id="KW-0694">RNA-binding</keyword>
<comment type="caution">
    <text evidence="9">The sequence shown here is derived from an EMBL/GenBank/DDBJ whole genome shotgun (WGS) entry which is preliminary data.</text>
</comment>
<evidence type="ECO:0000256" key="1">
    <source>
        <dbReference type="ARBA" id="ARBA00003686"/>
    </source>
</evidence>
<evidence type="ECO:0000256" key="7">
    <source>
        <dbReference type="HAMAP-Rule" id="MF_00537"/>
    </source>
</evidence>
<protein>
    <recommendedName>
        <fullName evidence="5 7">Small ribosomal subunit protein uS14</fullName>
    </recommendedName>
</protein>
<dbReference type="Pfam" id="PF00253">
    <property type="entry name" value="Ribosomal_S14"/>
    <property type="match status" value="1"/>
</dbReference>
<keyword evidence="7" id="KW-0699">rRNA-binding</keyword>
<dbReference type="PANTHER" id="PTHR19836:SF19">
    <property type="entry name" value="SMALL RIBOSOMAL SUBUNIT PROTEIN US14M"/>
    <property type="match status" value="1"/>
</dbReference>
<evidence type="ECO:0000256" key="8">
    <source>
        <dbReference type="SAM" id="MobiDB-lite"/>
    </source>
</evidence>
<dbReference type="RefSeq" id="WP_114833731.1">
    <property type="nucleotide sequence ID" value="NZ_LR699114.1"/>
</dbReference>
<comment type="subunit">
    <text evidence="6 7">Part of the 30S ribosomal subunit. Contacts proteins S3 and S10.</text>
</comment>
<evidence type="ECO:0000256" key="4">
    <source>
        <dbReference type="ARBA" id="ARBA00023274"/>
    </source>
</evidence>
<evidence type="ECO:0000313" key="10">
    <source>
        <dbReference type="Proteomes" id="UP000254720"/>
    </source>
</evidence>
<comment type="function">
    <text evidence="1 7">Binds 16S rRNA, required for the assembly of 30S particles and may also be responsible for determining the conformation of the 16S rRNA at the A site.</text>
</comment>
<dbReference type="EMBL" id="QQAX01000004">
    <property type="protein sequence ID" value="RDI46964.1"/>
    <property type="molecule type" value="Genomic_DNA"/>
</dbReference>
<feature type="region of interest" description="Disordered" evidence="8">
    <location>
        <begin position="1"/>
        <end position="22"/>
    </location>
</feature>
<name>A0A370GWK2_9COXI</name>
<dbReference type="Gene3D" id="1.10.287.1480">
    <property type="match status" value="1"/>
</dbReference>